<dbReference type="EMBL" id="ASGP02000002">
    <property type="protein sequence ID" value="KAH9521412.1"/>
    <property type="molecule type" value="Genomic_DNA"/>
</dbReference>
<organism evidence="1 2">
    <name type="scientific">Dermatophagoides farinae</name>
    <name type="common">American house dust mite</name>
    <dbReference type="NCBI Taxonomy" id="6954"/>
    <lineage>
        <taxon>Eukaryota</taxon>
        <taxon>Metazoa</taxon>
        <taxon>Ecdysozoa</taxon>
        <taxon>Arthropoda</taxon>
        <taxon>Chelicerata</taxon>
        <taxon>Arachnida</taxon>
        <taxon>Acari</taxon>
        <taxon>Acariformes</taxon>
        <taxon>Sarcoptiformes</taxon>
        <taxon>Astigmata</taxon>
        <taxon>Psoroptidia</taxon>
        <taxon>Analgoidea</taxon>
        <taxon>Pyroglyphidae</taxon>
        <taxon>Dermatophagoidinae</taxon>
        <taxon>Dermatophagoides</taxon>
    </lineage>
</organism>
<dbReference type="Proteomes" id="UP000790347">
    <property type="component" value="Unassembled WGS sequence"/>
</dbReference>
<protein>
    <submittedName>
        <fullName evidence="1">Uncharacterized protein</fullName>
    </submittedName>
</protein>
<dbReference type="AlphaFoldDB" id="A0A922L8B6"/>
<name>A0A922L8B6_DERFA</name>
<sequence length="133" mass="15421">MCYEALFRSYRLGCICTLLINLRYHWGNLAIKVITFPLTDTIRNVIKQLTIDNFSIAINQSSMDGQTNTKFEKVRQKPSPTHFTRQQHERFFLVISRLIKKDGSKRQTPSLRLLCCAALHLVGFGAIYRTRTL</sequence>
<comment type="caution">
    <text evidence="1">The sequence shown here is derived from an EMBL/GenBank/DDBJ whole genome shotgun (WGS) entry which is preliminary data.</text>
</comment>
<reference evidence="1" key="1">
    <citation type="submission" date="2013-05" db="EMBL/GenBank/DDBJ databases">
        <authorList>
            <person name="Yim A.K.Y."/>
            <person name="Chan T.F."/>
            <person name="Ji K.M."/>
            <person name="Liu X.Y."/>
            <person name="Zhou J.W."/>
            <person name="Li R.Q."/>
            <person name="Yang K.Y."/>
            <person name="Li J."/>
            <person name="Li M."/>
            <person name="Law P.T.W."/>
            <person name="Wu Y.L."/>
            <person name="Cai Z.L."/>
            <person name="Qin H."/>
            <person name="Bao Y."/>
            <person name="Leung R.K.K."/>
            <person name="Ng P.K.S."/>
            <person name="Zou J."/>
            <person name="Zhong X.J."/>
            <person name="Ran P.X."/>
            <person name="Zhong N.S."/>
            <person name="Liu Z.G."/>
            <person name="Tsui S.K.W."/>
        </authorList>
    </citation>
    <scope>NUCLEOTIDE SEQUENCE</scope>
    <source>
        <strain evidence="1">Derf</strain>
        <tissue evidence="1">Whole organism</tissue>
    </source>
</reference>
<gene>
    <name evidence="1" type="ORF">DERF_005073</name>
</gene>
<reference evidence="1" key="2">
    <citation type="journal article" date="2022" name="Res Sq">
        <title>Comparative Genomics Reveals Insights into the Divergent Evolution of Astigmatic Mites and Household Pest Adaptations.</title>
        <authorList>
            <person name="Xiong Q."/>
            <person name="Wan A.T.-Y."/>
            <person name="Liu X.-Y."/>
            <person name="Fung C.S.-H."/>
            <person name="Xiao X."/>
            <person name="Malainual N."/>
            <person name="Hou J."/>
            <person name="Wang L."/>
            <person name="Wang M."/>
            <person name="Yang K."/>
            <person name="Cui Y."/>
            <person name="Leung E."/>
            <person name="Nong W."/>
            <person name="Shin S.-K."/>
            <person name="Au S."/>
            <person name="Jeong K.Y."/>
            <person name="Chew F.T."/>
            <person name="Hui J."/>
            <person name="Leung T.F."/>
            <person name="Tungtrongchitr A."/>
            <person name="Zhong N."/>
            <person name="Liu Z."/>
            <person name="Tsui S."/>
        </authorList>
    </citation>
    <scope>NUCLEOTIDE SEQUENCE</scope>
    <source>
        <strain evidence="1">Derf</strain>
        <tissue evidence="1">Whole organism</tissue>
    </source>
</reference>
<proteinExistence type="predicted"/>
<evidence type="ECO:0000313" key="1">
    <source>
        <dbReference type="EMBL" id="KAH9521412.1"/>
    </source>
</evidence>
<accession>A0A922L8B6</accession>
<evidence type="ECO:0000313" key="2">
    <source>
        <dbReference type="Proteomes" id="UP000790347"/>
    </source>
</evidence>
<keyword evidence="2" id="KW-1185">Reference proteome</keyword>